<keyword evidence="6 7" id="KW-0472">Membrane</keyword>
<evidence type="ECO:0000313" key="10">
    <source>
        <dbReference type="Proteomes" id="UP000542125"/>
    </source>
</evidence>
<protein>
    <submittedName>
        <fullName evidence="9">ABC-type dipeptide/oligopeptide/nickel transport system permease subunit</fullName>
    </submittedName>
</protein>
<evidence type="ECO:0000256" key="6">
    <source>
        <dbReference type="ARBA" id="ARBA00023136"/>
    </source>
</evidence>
<evidence type="ECO:0000313" key="9">
    <source>
        <dbReference type="EMBL" id="NYE81845.1"/>
    </source>
</evidence>
<dbReference type="InterPro" id="IPR035906">
    <property type="entry name" value="MetI-like_sf"/>
</dbReference>
<dbReference type="Proteomes" id="UP000542125">
    <property type="component" value="Unassembled WGS sequence"/>
</dbReference>
<comment type="subcellular location">
    <subcellularLocation>
        <location evidence="1 7">Cell membrane</location>
        <topology evidence="1 7">Multi-pass membrane protein</topology>
    </subcellularLocation>
</comment>
<dbReference type="GO" id="GO:0055085">
    <property type="term" value="P:transmembrane transport"/>
    <property type="evidence" value="ECO:0007669"/>
    <property type="project" value="InterPro"/>
</dbReference>
<evidence type="ECO:0000256" key="3">
    <source>
        <dbReference type="ARBA" id="ARBA00022475"/>
    </source>
</evidence>
<dbReference type="CDD" id="cd06261">
    <property type="entry name" value="TM_PBP2"/>
    <property type="match status" value="1"/>
</dbReference>
<dbReference type="PANTHER" id="PTHR43386:SF25">
    <property type="entry name" value="PEPTIDE ABC TRANSPORTER PERMEASE PROTEIN"/>
    <property type="match status" value="1"/>
</dbReference>
<dbReference type="RefSeq" id="WP_257022212.1">
    <property type="nucleotide sequence ID" value="NZ_JACBYR010000001.1"/>
</dbReference>
<comment type="similarity">
    <text evidence="7">Belongs to the binding-protein-dependent transport system permease family.</text>
</comment>
<dbReference type="AlphaFoldDB" id="A0A7Y9IRQ1"/>
<feature type="transmembrane region" description="Helical" evidence="7">
    <location>
        <begin position="259"/>
        <end position="277"/>
    </location>
</feature>
<reference evidence="9 10" key="1">
    <citation type="submission" date="2020-07" db="EMBL/GenBank/DDBJ databases">
        <title>Genomic Encyclopedia of Type Strains, Phase IV (KMG-V): Genome sequencing to study the core and pangenomes of soil and plant-associated prokaryotes.</title>
        <authorList>
            <person name="Whitman W."/>
        </authorList>
    </citation>
    <scope>NUCLEOTIDE SEQUENCE [LARGE SCALE GENOMIC DNA]</scope>
    <source>
        <strain evidence="9 10">SAS40</strain>
    </source>
</reference>
<dbReference type="PANTHER" id="PTHR43386">
    <property type="entry name" value="OLIGOPEPTIDE TRANSPORT SYSTEM PERMEASE PROTEIN APPC"/>
    <property type="match status" value="1"/>
</dbReference>
<dbReference type="Gene3D" id="1.10.3720.10">
    <property type="entry name" value="MetI-like"/>
    <property type="match status" value="1"/>
</dbReference>
<dbReference type="Pfam" id="PF00528">
    <property type="entry name" value="BPD_transp_1"/>
    <property type="match status" value="1"/>
</dbReference>
<feature type="transmembrane region" description="Helical" evidence="7">
    <location>
        <begin position="132"/>
        <end position="151"/>
    </location>
</feature>
<evidence type="ECO:0000256" key="7">
    <source>
        <dbReference type="RuleBase" id="RU363032"/>
    </source>
</evidence>
<feature type="transmembrane region" description="Helical" evidence="7">
    <location>
        <begin position="157"/>
        <end position="176"/>
    </location>
</feature>
<feature type="transmembrane region" description="Helical" evidence="7">
    <location>
        <begin position="31"/>
        <end position="51"/>
    </location>
</feature>
<dbReference type="InterPro" id="IPR050366">
    <property type="entry name" value="BP-dependent_transpt_permease"/>
</dbReference>
<dbReference type="SUPFAM" id="SSF161098">
    <property type="entry name" value="MetI-like"/>
    <property type="match status" value="1"/>
</dbReference>
<evidence type="ECO:0000259" key="8">
    <source>
        <dbReference type="PROSITE" id="PS50928"/>
    </source>
</evidence>
<keyword evidence="2 7" id="KW-0813">Transport</keyword>
<feature type="domain" description="ABC transmembrane type-1" evidence="8">
    <location>
        <begin position="90"/>
        <end position="279"/>
    </location>
</feature>
<feature type="transmembrane region" description="Helical" evidence="7">
    <location>
        <begin position="183"/>
        <end position="204"/>
    </location>
</feature>
<name>A0A7Y9IRQ1_9BURK</name>
<comment type="caution">
    <text evidence="9">The sequence shown here is derived from an EMBL/GenBank/DDBJ whole genome shotgun (WGS) entry which is preliminary data.</text>
</comment>
<evidence type="ECO:0000256" key="4">
    <source>
        <dbReference type="ARBA" id="ARBA00022692"/>
    </source>
</evidence>
<dbReference type="EMBL" id="JACBYR010000001">
    <property type="protein sequence ID" value="NYE81845.1"/>
    <property type="molecule type" value="Genomic_DNA"/>
</dbReference>
<organism evidence="9 10">
    <name type="scientific">Pigmentiphaga litoralis</name>
    <dbReference type="NCBI Taxonomy" id="516702"/>
    <lineage>
        <taxon>Bacteria</taxon>
        <taxon>Pseudomonadati</taxon>
        <taxon>Pseudomonadota</taxon>
        <taxon>Betaproteobacteria</taxon>
        <taxon>Burkholderiales</taxon>
        <taxon>Alcaligenaceae</taxon>
        <taxon>Pigmentiphaga</taxon>
    </lineage>
</organism>
<keyword evidence="5 7" id="KW-1133">Transmembrane helix</keyword>
<dbReference type="GO" id="GO:0005886">
    <property type="term" value="C:plasma membrane"/>
    <property type="evidence" value="ECO:0007669"/>
    <property type="project" value="UniProtKB-SubCell"/>
</dbReference>
<keyword evidence="10" id="KW-1185">Reference proteome</keyword>
<evidence type="ECO:0000256" key="2">
    <source>
        <dbReference type="ARBA" id="ARBA00022448"/>
    </source>
</evidence>
<feature type="transmembrane region" description="Helical" evidence="7">
    <location>
        <begin position="98"/>
        <end position="120"/>
    </location>
</feature>
<gene>
    <name evidence="9" type="ORF">FHW18_001116</name>
</gene>
<keyword evidence="4 7" id="KW-0812">Transmembrane</keyword>
<proteinExistence type="inferred from homology"/>
<dbReference type="PROSITE" id="PS50928">
    <property type="entry name" value="ABC_TM1"/>
    <property type="match status" value="1"/>
</dbReference>
<evidence type="ECO:0000256" key="5">
    <source>
        <dbReference type="ARBA" id="ARBA00022989"/>
    </source>
</evidence>
<keyword evidence="3" id="KW-1003">Cell membrane</keyword>
<evidence type="ECO:0000256" key="1">
    <source>
        <dbReference type="ARBA" id="ARBA00004651"/>
    </source>
</evidence>
<accession>A0A7Y9IRQ1</accession>
<dbReference type="InterPro" id="IPR000515">
    <property type="entry name" value="MetI-like"/>
</dbReference>
<sequence length="297" mass="31339">MADNMSAVMPSADLSRSPAVQPRKRRWQWHWLAYAVVAASVMVAVFGPSLLTQDPFAQDFLARNLGPSAGHWLGTDSFGRDTAARLISGTRLTLTVSILATLLALAGGAGIGLIGCVIGGRTRAVVYAGFDIVRTMPAILLSLALMVALGIGTRSVIVAVGVAFMPLFAYLARAVYEREMASGYVAAARVIGAGPWAIAVRHVLPNMLGALLTQVAIILPRAVVTESVLSFFGLGAAPEIPTWGRIIASAVEFAEAAPASLMCPVIALASLSLALAVTGDRLRRRFDPLRAERLLEH</sequence>